<sequence>MTQNGTTSFHGTAYTNGVVSATLLAANLELSFWGGVNPKTGEVIDRFHPLSGCLLQDTILAIPGGRGSCGGSVIMMELILNGLGPKALIFKRREEIITLGVIVAEEFFGKTAPVIVLRPEDFNQVLGWNGTTVYIHQDKVSNRPLQLSPPELHRATFDISNIKVQLSDFDKATIEGANGEATRISMKVLARVADMMGAQEMMDVSQAHVDGAWYGPGSVAFAKRLRDWGGRFRIPSTINSLNIDQRHWRTLGIDAEFGSTCDELTQAFLDMDGKVSFTCAPYLLETAPKLGDSIAWGESNAVIYANSVLGARTLKNPNMLEILIALTGRAPKAGVFLDENRIAELHVHVRPFRSIDSSFWPVLGYALGAAASTRIPVITGLEDMKPSTTDFKAFSAAFATSSSAAMFHMVKLTPEAPTLEAVCGGEVPPRISLGWKELSDCWYEFNHSSESRQVDLISLGNPHFTLHEIKDLSILCRGKNKHADVAVIVTCGRSVHALALQAGYVRDLEAFGVQFLTDTCWCSIEEPIIPTNAKVIMTNSGKYIHYGPGLTGRQFCFGSLEMCAEAAITGKSTGMRPEWLQKANCHLAESQFNGRSDTVEVKEGGISHFPILYKRRTQQPQDFWPAMIRDYSNRQLGYANDKIPTITGIMKQLSGDPTNDFLKFGFMPQRVARDMLWESGGGQGTTPLTQRVDADNQLSNATYSVTSAGALMIRGAQYSELQVGAKMTRGIEGPTDIVYSVKHNNVLTLMDKESNVVGWGAFDLNPNRTGGNIGNIDEKKVVCVLVSTTAWGQPIEHNQGLTRGMKL</sequence>
<evidence type="ECO:0000259" key="4">
    <source>
        <dbReference type="Pfam" id="PF04412"/>
    </source>
</evidence>
<dbReference type="InterPro" id="IPR002840">
    <property type="entry name" value="PMDh-S-like_dom"/>
</dbReference>
<dbReference type="GO" id="GO:0016829">
    <property type="term" value="F:lyase activity"/>
    <property type="evidence" value="ECO:0007669"/>
    <property type="project" value="UniProtKB-KW"/>
</dbReference>
<dbReference type="Proteomes" id="UP000016929">
    <property type="component" value="Unassembled WGS sequence"/>
</dbReference>
<dbReference type="STRING" id="1229665.N1RCV0"/>
<organism evidence="5 6">
    <name type="scientific">Fusarium oxysporum f. sp. cubense (strain race 4)</name>
    <name type="common">Panama disease fungus</name>
    <dbReference type="NCBI Taxonomy" id="2502994"/>
    <lineage>
        <taxon>Eukaryota</taxon>
        <taxon>Fungi</taxon>
        <taxon>Dikarya</taxon>
        <taxon>Ascomycota</taxon>
        <taxon>Pezizomycotina</taxon>
        <taxon>Sordariomycetes</taxon>
        <taxon>Hypocreomycetidae</taxon>
        <taxon>Hypocreales</taxon>
        <taxon>Nectriaceae</taxon>
        <taxon>Fusarium</taxon>
        <taxon>Fusarium oxysporum species complex</taxon>
    </lineage>
</organism>
<protein>
    <recommendedName>
        <fullName evidence="7">DUF521 domain protein</fullName>
    </recommendedName>
</protein>
<name>N1RCV0_FUSC4</name>
<dbReference type="CDD" id="cd01356">
    <property type="entry name" value="AcnX_swivel"/>
    <property type="match status" value="1"/>
</dbReference>
<reference evidence="6" key="1">
    <citation type="submission" date="2012-09" db="EMBL/GenBank/DDBJ databases">
        <title>Genome sequencing and comparative transcriptomics of race 1 and race 4 of banana pathogen: Fusarium oxysporum f. sp. cubense.</title>
        <authorList>
            <person name="Fang X."/>
            <person name="Huang J."/>
        </authorList>
    </citation>
    <scope>NUCLEOTIDE SEQUENCE [LARGE SCALE GENOMIC DNA]</scope>
    <source>
        <strain evidence="6">race 4</strain>
    </source>
</reference>
<dbReference type="AlphaFoldDB" id="N1RCV0"/>
<dbReference type="SUPFAM" id="SSF52016">
    <property type="entry name" value="LeuD/IlvD-like"/>
    <property type="match status" value="1"/>
</dbReference>
<dbReference type="PANTHER" id="PTHR36577">
    <property type="entry name" value="DUF521 DOMAIN PROTEIN (AFU_ORTHOLOGUE AFUA_6G00490)"/>
    <property type="match status" value="1"/>
</dbReference>
<dbReference type="InterPro" id="IPR007506">
    <property type="entry name" value="PMDh-L-like_dom"/>
</dbReference>
<keyword evidence="6" id="KW-1185">Reference proteome</keyword>
<evidence type="ECO:0008006" key="7">
    <source>
        <dbReference type="Google" id="ProtNLM"/>
    </source>
</evidence>
<feature type="domain" description="Phosphomevalonate dehydratase small subunit-like" evidence="3">
    <location>
        <begin position="30"/>
        <end position="105"/>
    </location>
</feature>
<evidence type="ECO:0000256" key="1">
    <source>
        <dbReference type="ARBA" id="ARBA00023004"/>
    </source>
</evidence>
<dbReference type="Pfam" id="PF01989">
    <property type="entry name" value="AcnX_swivel_put"/>
    <property type="match status" value="1"/>
</dbReference>
<dbReference type="Gene3D" id="3.50.30.10">
    <property type="entry name" value="Phosphohistidine domain"/>
    <property type="match status" value="1"/>
</dbReference>
<dbReference type="Pfam" id="PF04412">
    <property type="entry name" value="AcnX"/>
    <property type="match status" value="1"/>
</dbReference>
<keyword evidence="2" id="KW-0456">Lyase</keyword>
<evidence type="ECO:0000313" key="6">
    <source>
        <dbReference type="Proteomes" id="UP000016929"/>
    </source>
</evidence>
<dbReference type="EMBL" id="KB726992">
    <property type="protein sequence ID" value="EMT64378.1"/>
    <property type="molecule type" value="Genomic_DNA"/>
</dbReference>
<proteinExistence type="predicted"/>
<dbReference type="PANTHER" id="PTHR36577:SF3">
    <property type="entry name" value="DUF521 DOMAIN PROTEIN (AFU_ORTHOLOGUE AFUA_6G00490)"/>
    <property type="match status" value="1"/>
</dbReference>
<evidence type="ECO:0000259" key="3">
    <source>
        <dbReference type="Pfam" id="PF01989"/>
    </source>
</evidence>
<dbReference type="HOGENOM" id="CLU_018825_2_0_1"/>
<dbReference type="OrthoDB" id="2594507at2759"/>
<keyword evidence="1" id="KW-0408">Iron</keyword>
<evidence type="ECO:0000256" key="2">
    <source>
        <dbReference type="ARBA" id="ARBA00023239"/>
    </source>
</evidence>
<evidence type="ECO:0000313" key="5">
    <source>
        <dbReference type="EMBL" id="EMT64378.1"/>
    </source>
</evidence>
<accession>N1RCV0</accession>
<gene>
    <name evidence="5" type="ORF">FOC4_g10010877</name>
</gene>
<feature type="domain" description="Phosphomevalonate dehydratase large subunit-like" evidence="4">
    <location>
        <begin position="165"/>
        <end position="564"/>
    </location>
</feature>
<reference evidence="6" key="2">
    <citation type="journal article" date="2014" name="PLoS ONE">
        <title>Genome and Transcriptome Analysis of the Fungal Pathogen Fusarium oxysporum f. sp. cubense Causing Banana Vascular Wilt Disease.</title>
        <authorList>
            <person name="Guo L."/>
            <person name="Han L."/>
            <person name="Yang L."/>
            <person name="Zeng H."/>
            <person name="Fan D."/>
            <person name="Zhu Y."/>
            <person name="Feng Y."/>
            <person name="Wang G."/>
            <person name="Peng C."/>
            <person name="Jiang X."/>
            <person name="Zhou D."/>
            <person name="Ni P."/>
            <person name="Liang C."/>
            <person name="Liu L."/>
            <person name="Wang J."/>
            <person name="Mao C."/>
            <person name="Fang X."/>
            <person name="Peng M."/>
            <person name="Huang J."/>
        </authorList>
    </citation>
    <scope>NUCLEOTIDE SEQUENCE [LARGE SCALE GENOMIC DNA]</scope>
    <source>
        <strain evidence="6">race 4</strain>
    </source>
</reference>